<dbReference type="GO" id="GO:0009706">
    <property type="term" value="C:chloroplast inner membrane"/>
    <property type="evidence" value="ECO:0007669"/>
    <property type="project" value="UniProtKB-SubCell"/>
</dbReference>
<dbReference type="Pfam" id="PF05758">
    <property type="entry name" value="Ycf1"/>
    <property type="match status" value="2"/>
</dbReference>
<comment type="subcellular location">
    <subcellularLocation>
        <location evidence="1">Plastid</location>
        <location evidence="1">Chloroplast inner membrane</location>
    </subcellularLocation>
</comment>
<dbReference type="PANTHER" id="PTHR33163">
    <property type="entry name" value="PROTEIN TIC 214-RELATED"/>
    <property type="match status" value="1"/>
</dbReference>
<dbReference type="GeneID" id="38747584"/>
<proteinExistence type="inferred from homology"/>
<keyword evidence="1" id="KW-0812">Transmembrane</keyword>
<gene>
    <name evidence="2" type="primary">ycf1</name>
    <name evidence="1" type="synonym">TIC214</name>
</gene>
<comment type="similarity">
    <text evidence="1">Belongs to the TIC214 family.</text>
</comment>
<feature type="transmembrane region" description="Helical" evidence="1">
    <location>
        <begin position="138"/>
        <end position="157"/>
    </location>
</feature>
<dbReference type="InterPro" id="IPR008896">
    <property type="entry name" value="TIC214"/>
</dbReference>
<accession>A0A3G5CUW8</accession>
<keyword evidence="1 2" id="KW-0150">Chloroplast</keyword>
<name>A0A3G5CUW8_9MONI</name>
<evidence type="ECO:0000256" key="1">
    <source>
        <dbReference type="RuleBase" id="RU364085"/>
    </source>
</evidence>
<dbReference type="PANTHER" id="PTHR33163:SF40">
    <property type="entry name" value="PROTEIN TIC 214"/>
    <property type="match status" value="1"/>
</dbReference>
<keyword evidence="1" id="KW-0813">Transport</keyword>
<keyword evidence="1" id="KW-0653">Protein transport</keyword>
<feature type="transmembrane region" description="Helical" evidence="1">
    <location>
        <begin position="71"/>
        <end position="90"/>
    </location>
</feature>
<protein>
    <recommendedName>
        <fullName evidence="1">Protein TIC 214</fullName>
    </recommendedName>
    <alternativeName>
        <fullName evidence="1">Translocon at the inner envelope membrane of chloroplasts 214</fullName>
    </alternativeName>
</protein>
<feature type="transmembrane region" description="Helical" evidence="1">
    <location>
        <begin position="218"/>
        <end position="240"/>
    </location>
</feature>
<dbReference type="EMBL" id="MH173091">
    <property type="protein sequence ID" value="AYW16652.1"/>
    <property type="molecule type" value="Genomic_DNA"/>
</dbReference>
<feature type="transmembrane region" description="Helical" evidence="1">
    <location>
        <begin position="33"/>
        <end position="59"/>
    </location>
</feature>
<keyword evidence="1" id="KW-1133">Transmembrane helix</keyword>
<organism evidence="2">
    <name type="scientific">Vittaria appalachiana</name>
    <dbReference type="NCBI Taxonomy" id="57323"/>
    <lineage>
        <taxon>Eukaryota</taxon>
        <taxon>Viridiplantae</taxon>
        <taxon>Streptophyta</taxon>
        <taxon>Embryophyta</taxon>
        <taxon>Tracheophyta</taxon>
        <taxon>Polypodiopsida</taxon>
        <taxon>Polypodiidae</taxon>
        <taxon>Polypodiales</taxon>
        <taxon>Pteridineae</taxon>
        <taxon>Pteridaceae</taxon>
        <taxon>Vittarioideae</taxon>
        <taxon>Vittaria</taxon>
    </lineage>
</organism>
<comment type="subunit">
    <text evidence="1">Part of the Tic complex.</text>
</comment>
<reference evidence="2" key="1">
    <citation type="journal article" date="2018" name="Genome Biol. Evol.">
        <title>Mobile Elements Shape Plastome Evolution in Ferns.</title>
        <authorList>
            <person name="Robison T.A."/>
            <person name="Grusz A.L."/>
            <person name="Wolf P.G."/>
            <person name="Mower J.P."/>
            <person name="Fauskee B.D."/>
            <person name="Sosa K."/>
            <person name="Schuettpelz E.L."/>
        </authorList>
    </citation>
    <scope>NUCLEOTIDE SEQUENCE</scope>
</reference>
<dbReference type="RefSeq" id="YP_009549503.1">
    <property type="nucleotide sequence ID" value="NC_040219.1"/>
</dbReference>
<dbReference type="GO" id="GO:0015031">
    <property type="term" value="P:protein transport"/>
    <property type="evidence" value="ECO:0007669"/>
    <property type="project" value="UniProtKB-KW"/>
</dbReference>
<evidence type="ECO:0000313" key="2">
    <source>
        <dbReference type="EMBL" id="AYW16652.1"/>
    </source>
</evidence>
<keyword evidence="1 2" id="KW-0934">Plastid</keyword>
<comment type="function">
    <text evidence="1">Involved in protein precursor import into chloroplasts. May be part of an intermediate translocation complex acting as a protein-conducting channel at the inner envelope.</text>
</comment>
<keyword evidence="1" id="KW-0472">Membrane</keyword>
<geneLocation type="chloroplast" evidence="2"/>
<keyword evidence="1" id="KW-1001">Plastid inner membrane</keyword>
<feature type="transmembrane region" description="Helical" evidence="1">
    <location>
        <begin position="177"/>
        <end position="197"/>
    </location>
</feature>
<sequence length="1711" mass="201829">MKITIGLIPPYIKEAATNTSLFLLTQLPCPNVVYTYILLGLYYGLLTTFPVGPSQILFLRSFLLGGNLSGFVSLSGLLLAQLITILSIYWSPIYLLVSRPHALTLASIPYTVFFCLLLKDFPNYHIFRPTVSLRDLRLTRLFLLTFLFQILNPIMWPNPVLIRLIYLNLFRYSTNKTFLIASFIGWLLGQVTFSYLSRLLLIRVEKDSPVLYLLAKRSIYLTFSIVFISQGVACLGRAPISFWTKKFLNEADDVEMNFWDIGEYPDLFWWVFKPWPTSFFDPARTNRSNRFVKNNRFDNNNSFYKARTSTYFFGESLTDGKKRLSFVALPSLSIFERWVYRSMTKSFRSTRIHLQQQDWVSKKLIRTDNLQKDLMVRLKQLDTRSMFSKMMIKRIRLTSKRKRRIPRSYDPLVSKYRIRIPVPQTFLSVNELSMSTWEWPEFQSNRKLINKKVEGSGLINTFRDWIYAKKRKSRQVNDNPLPWEPLPSRSQRIFQFLFKKRVSYDYEIQNILEKIRSSSPTNVTWEEILNLEYDDQILFLIYLQNGCYYQIGWTFPTTAFSLTNLKRLSKLKNKIRRLQKAEDLTMGLARTIALYFANEIDIPGVDGDFRHRKLRNMGGTPAKVTTNSVLGAVRFVKRYARVSDFRRRLFKGSMRSRRRKTLLWKPFQDKIRSPFFLRSLEKSIVSIEPRSKANIKARFNDINKHVGFGSEKQLLNNIPITLPQERVLMNELKLIRSAVAARSDIGSIHNGRGYLLIFQSKFRKFIKIPVLIVLKSLGRILFRQSSEWKKDWSNWRKEVHINCTFDGEEFSQDELPPRWLREGIQIKIIYPFHLKPWHKDKNRKQNNLLQKGLIKINLKNKKKSKPRKPKFTYLTVLGYQTDLPFGTLQKETSFWKPMRRKLIRICKKSLSRRFKQVFPILDSWFNWEKVSNADPSTSNQIHNIAKIRQNKETPFDYDSTQKNWMISPTPAGKCLNNSNLGQAIDTALEDSRSIAIGGEMHSVNLIEKEIVSPYRLEEVIRKLGRDDFVTGSAAFSYKVTETNELDLNITLPNLVPDNPMLTDVNIIYLQKPDSNQPVEIKEALLSLYFFCHGFFERFILIIIDMYHIIDKISNYYLNEFLAFYIQLQRTLHDINYKKNLLGINLLLQLQKSSQASLYAELWDSGLMGDLNLDMVIYNDKSIDRYKIKNQCDNACNNANSTSNCHQPKAYVKDNFVHSNTGIEIANCRSSLRKTNYEKTKKTTNQFMSRNAITCVERWGFLDRFKNFSENNWNEWLNYLQRYKLSLSMWYSISPQKWKVHLSKLSSTRNTSKSQSFPGQSYNYSLYGTKGFFKHRINNFIRLRKSRNMLQALSDFVQNGDIINSSVQQAVIEQKFHRKIQLQISSKGRRRRTRRFFNFRNPDVKGAYKLQFNLISWLDLNVTRTKIFFFKKETKDLLLKDNDQYDLVFDISSKYQKVVNELYEIMLDEREEADFIFRWKWKFELEFEKINNLIALVKTLAEEHDLITLCLNTEVDSDLLNFYFSTFETTDKLNLFYTLSIVSSHRLSLIYDDQDLLFKILQPNLRLHPISKIRMIKRLNKKIYNTKYISNISNLLNNLKHKKYCIYTIDDLLLPKRRWEFRFLRCLLLWENPDIGFSPKSNILLKTEQTCTYKKSYLHHVPGPIGIQKIKRFLWPSSRLEEVACISRFCLGITNGNQFAALRIRMYPPDWS</sequence>
<feature type="transmembrane region" description="Helical" evidence="1">
    <location>
        <begin position="102"/>
        <end position="118"/>
    </location>
</feature>